<comment type="caution">
    <text evidence="2">The sequence shown here is derived from an EMBL/GenBank/DDBJ whole genome shotgun (WGS) entry which is preliminary data.</text>
</comment>
<name>A0A367KN10_RHIST</name>
<evidence type="ECO:0000313" key="3">
    <source>
        <dbReference type="Proteomes" id="UP000253551"/>
    </source>
</evidence>
<dbReference type="OrthoDB" id="2276454at2759"/>
<sequence length="110" mass="12783">MPIEINQTKTPKEMISSIEESDSDIDEDAYQSDFKKKRPKKPFTTSLLSGLLSTQTQAIQIPTNTKQSSDPLSESLKRNLEWEHAQNSMKKYDKKKSLEDLTWVDDFSRW</sequence>
<evidence type="ECO:0000256" key="1">
    <source>
        <dbReference type="SAM" id="MobiDB-lite"/>
    </source>
</evidence>
<keyword evidence="3" id="KW-1185">Reference proteome</keyword>
<accession>A0A367KN10</accession>
<reference evidence="2 3" key="1">
    <citation type="journal article" date="2018" name="G3 (Bethesda)">
        <title>Phylogenetic and Phylogenomic Definition of Rhizopus Species.</title>
        <authorList>
            <person name="Gryganskyi A.P."/>
            <person name="Golan J."/>
            <person name="Dolatabadi S."/>
            <person name="Mondo S."/>
            <person name="Robb S."/>
            <person name="Idnurm A."/>
            <person name="Muszewska A."/>
            <person name="Steczkiewicz K."/>
            <person name="Masonjones S."/>
            <person name="Liao H.L."/>
            <person name="Gajdeczka M.T."/>
            <person name="Anike F."/>
            <person name="Vuek A."/>
            <person name="Anishchenko I.M."/>
            <person name="Voigt K."/>
            <person name="de Hoog G.S."/>
            <person name="Smith M.E."/>
            <person name="Heitman J."/>
            <person name="Vilgalys R."/>
            <person name="Stajich J.E."/>
        </authorList>
    </citation>
    <scope>NUCLEOTIDE SEQUENCE [LARGE SCALE GENOMIC DNA]</scope>
    <source>
        <strain evidence="2 3">LSU 92-RS-03</strain>
    </source>
</reference>
<dbReference type="EMBL" id="PJQM01000952">
    <property type="protein sequence ID" value="RCI03624.1"/>
    <property type="molecule type" value="Genomic_DNA"/>
</dbReference>
<proteinExistence type="predicted"/>
<evidence type="ECO:0000313" key="2">
    <source>
        <dbReference type="EMBL" id="RCI03624.1"/>
    </source>
</evidence>
<protein>
    <submittedName>
        <fullName evidence="2">Uncharacterized protein</fullName>
    </submittedName>
</protein>
<feature type="compositionally biased region" description="Acidic residues" evidence="1">
    <location>
        <begin position="19"/>
        <end position="30"/>
    </location>
</feature>
<dbReference type="Proteomes" id="UP000253551">
    <property type="component" value="Unassembled WGS sequence"/>
</dbReference>
<gene>
    <name evidence="2" type="ORF">CU098_012805</name>
</gene>
<dbReference type="AlphaFoldDB" id="A0A367KN10"/>
<feature type="region of interest" description="Disordered" evidence="1">
    <location>
        <begin position="1"/>
        <end position="36"/>
    </location>
</feature>
<organism evidence="2 3">
    <name type="scientific">Rhizopus stolonifer</name>
    <name type="common">Rhizopus nigricans</name>
    <dbReference type="NCBI Taxonomy" id="4846"/>
    <lineage>
        <taxon>Eukaryota</taxon>
        <taxon>Fungi</taxon>
        <taxon>Fungi incertae sedis</taxon>
        <taxon>Mucoromycota</taxon>
        <taxon>Mucoromycotina</taxon>
        <taxon>Mucoromycetes</taxon>
        <taxon>Mucorales</taxon>
        <taxon>Mucorineae</taxon>
        <taxon>Rhizopodaceae</taxon>
        <taxon>Rhizopus</taxon>
    </lineage>
</organism>